<name>A0AAD0KPY1_MYCLR</name>
<dbReference type="EMBL" id="CP029543">
    <property type="protein sequence ID" value="AWV47237.1"/>
    <property type="molecule type" value="Genomic_DNA"/>
</dbReference>
<proteinExistence type="predicted"/>
<dbReference type="AlphaFoldDB" id="A0AAD0KPY1"/>
<gene>
    <name evidence="1" type="ORF">DIJ64_01455</name>
</gene>
<protein>
    <submittedName>
        <fullName evidence="1">Uncharacterized protein</fullName>
    </submittedName>
</protein>
<evidence type="ECO:0000313" key="2">
    <source>
        <dbReference type="Proteomes" id="UP000249682"/>
    </source>
</evidence>
<dbReference type="Proteomes" id="UP000249682">
    <property type="component" value="Chromosome"/>
</dbReference>
<evidence type="ECO:0000313" key="1">
    <source>
        <dbReference type="EMBL" id="AWV47237.1"/>
    </source>
</evidence>
<accession>A0AAD0KPY1</accession>
<organism evidence="1 2">
    <name type="scientific">Mycobacterium leprae</name>
    <dbReference type="NCBI Taxonomy" id="1769"/>
    <lineage>
        <taxon>Bacteria</taxon>
        <taxon>Bacillati</taxon>
        <taxon>Actinomycetota</taxon>
        <taxon>Actinomycetes</taxon>
        <taxon>Mycobacteriales</taxon>
        <taxon>Mycobacteriaceae</taxon>
        <taxon>Mycobacterium</taxon>
    </lineage>
</organism>
<dbReference type="RefSeq" id="WP_049769630.1">
    <property type="nucleotide sequence ID" value="NZ_CP029543.1"/>
</dbReference>
<reference evidence="1 2" key="1">
    <citation type="submission" date="2018-05" db="EMBL/GenBank/DDBJ databases">
        <title>Evolution of small genomes with special reference to Mycobacterium leprae.</title>
        <authorList>
            <person name="Mohanty P.S."/>
            <person name="Bansal A.K."/>
            <person name="Gupta U.D."/>
            <person name="Naaz F."/>
            <person name="Dwivedi V.D."/>
            <person name="Singh H."/>
            <person name="Gupta G."/>
            <person name="Sharma S."/>
            <person name="Arora M."/>
        </authorList>
    </citation>
    <scope>NUCLEOTIDE SEQUENCE [LARGE SCALE GENOMIC DNA]</scope>
    <source>
        <strain evidence="1 2">MRHRU-235-G</strain>
    </source>
</reference>
<sequence>MRKIWRPGCGGWAEGRLPPNPATSIAAPESASGKVTIALDIPRSVPLDDPEAYLHTTIAKVGVVWPITRFNDICYITLWNYCWLTPPRVCSINWCFSVTYRQYNAMAEACDIVVIVGNDYLDLGVGAYPTETFGQRSHRGQLGSAYAARGECQCPQPRPPFVGVVLSVVFLRDWPPRVPTPRWWWPTGTT</sequence>